<evidence type="ECO:0000256" key="2">
    <source>
        <dbReference type="ARBA" id="ARBA00023242"/>
    </source>
</evidence>
<feature type="domain" description="Fcf2 pre-rRNA processing C-terminal" evidence="4">
    <location>
        <begin position="123"/>
        <end position="216"/>
    </location>
</feature>
<proteinExistence type="predicted"/>
<dbReference type="Pfam" id="PF08698">
    <property type="entry name" value="Fcf2"/>
    <property type="match status" value="1"/>
</dbReference>
<evidence type="ECO:0000313" key="5">
    <source>
        <dbReference type="EMBL" id="KAK5081472.1"/>
    </source>
</evidence>
<dbReference type="Proteomes" id="UP001345013">
    <property type="component" value="Unassembled WGS sequence"/>
</dbReference>
<sequence>MALAVESRKTSTLSPAPEILSDDRIEELLKEAETRLRAKAGLEPTLANEDVLALETTDPAPKKRIHFSKLKHNLDRSSYLKNHNGIVKVSPDLMVPAEQRKMADGLRAVTRELGDSKKVNDQTDAGSEWFNLPKTELTSSLKRDLQLIEMRNVLDPHRHYKKNTRKGKVPTFSQVGTLLEGPTEWYSGRINRKDRTKNFVDEEMRNEQQTGRFKRKYTEIQHSKTSGKKAHYKKLQEQRKKRS</sequence>
<feature type="region of interest" description="Disordered" evidence="3">
    <location>
        <begin position="203"/>
        <end position="243"/>
    </location>
</feature>
<name>A0ABR0K0Q1_9EURO</name>
<keyword evidence="6" id="KW-1185">Reference proteome</keyword>
<evidence type="ECO:0000256" key="1">
    <source>
        <dbReference type="ARBA" id="ARBA00004604"/>
    </source>
</evidence>
<dbReference type="EMBL" id="JAVRRG010000136">
    <property type="protein sequence ID" value="KAK5081472.1"/>
    <property type="molecule type" value="Genomic_DNA"/>
</dbReference>
<reference evidence="5 6" key="1">
    <citation type="submission" date="2023-08" db="EMBL/GenBank/DDBJ databases">
        <title>Black Yeasts Isolated from many extreme environments.</title>
        <authorList>
            <person name="Coleine C."/>
            <person name="Stajich J.E."/>
            <person name="Selbmann L."/>
        </authorList>
    </citation>
    <scope>NUCLEOTIDE SEQUENCE [LARGE SCALE GENOMIC DNA]</scope>
    <source>
        <strain evidence="5 6">CCFEE 5885</strain>
    </source>
</reference>
<accession>A0ABR0K0Q1</accession>
<protein>
    <submittedName>
        <fullName evidence="5">dTDP-fucopyranose mutase</fullName>
    </submittedName>
</protein>
<dbReference type="PANTHER" id="PTHR21686">
    <property type="entry name" value="DEOXYNUCLEOTIDYLTRANSFERASE TERMINAL-INTERACTING PROTEIN 2"/>
    <property type="match status" value="1"/>
</dbReference>
<evidence type="ECO:0000256" key="3">
    <source>
        <dbReference type="SAM" id="MobiDB-lite"/>
    </source>
</evidence>
<comment type="subcellular location">
    <subcellularLocation>
        <location evidence="1">Nucleus</location>
        <location evidence="1">Nucleolus</location>
    </subcellularLocation>
</comment>
<evidence type="ECO:0000313" key="6">
    <source>
        <dbReference type="Proteomes" id="UP001345013"/>
    </source>
</evidence>
<keyword evidence="2" id="KW-0539">Nucleus</keyword>
<comment type="caution">
    <text evidence="5">The sequence shown here is derived from an EMBL/GenBank/DDBJ whole genome shotgun (WGS) entry which is preliminary data.</text>
</comment>
<dbReference type="InterPro" id="IPR014810">
    <property type="entry name" value="Fcf2_C"/>
</dbReference>
<dbReference type="InterPro" id="IPR039883">
    <property type="entry name" value="Fcf2/DNTTIP2"/>
</dbReference>
<gene>
    <name evidence="5" type="primary">fcf2</name>
    <name evidence="5" type="ORF">LTR24_008171</name>
</gene>
<dbReference type="PANTHER" id="PTHR21686:SF12">
    <property type="entry name" value="DEOXYNUCLEOTIDYLTRANSFERASE TERMINAL-INTERACTING PROTEIN 2"/>
    <property type="match status" value="1"/>
</dbReference>
<feature type="compositionally biased region" description="Basic and acidic residues" evidence="3">
    <location>
        <begin position="234"/>
        <end position="243"/>
    </location>
</feature>
<organism evidence="5 6">
    <name type="scientific">Lithohypha guttulata</name>
    <dbReference type="NCBI Taxonomy" id="1690604"/>
    <lineage>
        <taxon>Eukaryota</taxon>
        <taxon>Fungi</taxon>
        <taxon>Dikarya</taxon>
        <taxon>Ascomycota</taxon>
        <taxon>Pezizomycotina</taxon>
        <taxon>Eurotiomycetes</taxon>
        <taxon>Chaetothyriomycetidae</taxon>
        <taxon>Chaetothyriales</taxon>
        <taxon>Trichomeriaceae</taxon>
        <taxon>Lithohypha</taxon>
    </lineage>
</organism>
<evidence type="ECO:0000259" key="4">
    <source>
        <dbReference type="Pfam" id="PF08698"/>
    </source>
</evidence>